<evidence type="ECO:0000256" key="7">
    <source>
        <dbReference type="ARBA" id="ARBA00022842"/>
    </source>
</evidence>
<dbReference type="GO" id="GO:0005886">
    <property type="term" value="C:plasma membrane"/>
    <property type="evidence" value="ECO:0007669"/>
    <property type="project" value="UniProtKB-SubCell"/>
</dbReference>
<dbReference type="PIRSF" id="PIRSF006268">
    <property type="entry name" value="ApbE"/>
    <property type="match status" value="1"/>
</dbReference>
<keyword evidence="12" id="KW-0997">Cell inner membrane</keyword>
<dbReference type="PANTHER" id="PTHR30040:SF2">
    <property type="entry name" value="FAD:PROTEIN FMN TRANSFERASE"/>
    <property type="match status" value="1"/>
</dbReference>
<reference evidence="13" key="2">
    <citation type="journal article" date="2021" name="PeerJ">
        <title>Extensive microbial diversity within the chicken gut microbiome revealed by metagenomics and culture.</title>
        <authorList>
            <person name="Gilroy R."/>
            <person name="Ravi A."/>
            <person name="Getino M."/>
            <person name="Pursley I."/>
            <person name="Horton D.L."/>
            <person name="Alikhan N.F."/>
            <person name="Baker D."/>
            <person name="Gharbi K."/>
            <person name="Hall N."/>
            <person name="Watson M."/>
            <person name="Adriaenssens E.M."/>
            <person name="Foster-Nyarko E."/>
            <person name="Jarju S."/>
            <person name="Secka A."/>
            <person name="Antonio M."/>
            <person name="Oren A."/>
            <person name="Chaudhuri R.R."/>
            <person name="La Ragione R."/>
            <person name="Hildebrand F."/>
            <person name="Pallen M.J."/>
        </authorList>
    </citation>
    <scope>NUCLEOTIDE SEQUENCE</scope>
    <source>
        <strain evidence="13">CHK157-1446</strain>
    </source>
</reference>
<dbReference type="Pfam" id="PF02424">
    <property type="entry name" value="ApbE"/>
    <property type="match status" value="1"/>
</dbReference>
<keyword evidence="12" id="KW-0449">Lipoprotein</keyword>
<accession>A0A9D1JH21</accession>
<dbReference type="InterPro" id="IPR024932">
    <property type="entry name" value="ApbE"/>
</dbReference>
<evidence type="ECO:0000256" key="9">
    <source>
        <dbReference type="ARBA" id="ARBA00048540"/>
    </source>
</evidence>
<evidence type="ECO:0000256" key="3">
    <source>
        <dbReference type="ARBA" id="ARBA00022630"/>
    </source>
</evidence>
<dbReference type="Proteomes" id="UP000823982">
    <property type="component" value="Unassembled WGS sequence"/>
</dbReference>
<evidence type="ECO:0000256" key="4">
    <source>
        <dbReference type="ARBA" id="ARBA00022679"/>
    </source>
</evidence>
<evidence type="ECO:0000256" key="6">
    <source>
        <dbReference type="ARBA" id="ARBA00022827"/>
    </source>
</evidence>
<comment type="catalytic activity">
    <reaction evidence="9 10 12">
        <text>L-threonyl-[protein] + FAD = FMN-L-threonyl-[protein] + AMP + H(+)</text>
        <dbReference type="Rhea" id="RHEA:36847"/>
        <dbReference type="Rhea" id="RHEA-COMP:11060"/>
        <dbReference type="Rhea" id="RHEA-COMP:11061"/>
        <dbReference type="ChEBI" id="CHEBI:15378"/>
        <dbReference type="ChEBI" id="CHEBI:30013"/>
        <dbReference type="ChEBI" id="CHEBI:57692"/>
        <dbReference type="ChEBI" id="CHEBI:74257"/>
        <dbReference type="ChEBI" id="CHEBI:456215"/>
        <dbReference type="EC" id="2.7.1.180"/>
    </reaction>
</comment>
<comment type="cofactor">
    <cofactor evidence="11">
        <name>Mg(2+)</name>
        <dbReference type="ChEBI" id="CHEBI:18420"/>
    </cofactor>
    <cofactor evidence="11">
        <name>Mn(2+)</name>
        <dbReference type="ChEBI" id="CHEBI:29035"/>
    </cofactor>
    <text evidence="11">Magnesium. Can also use manganese.</text>
</comment>
<dbReference type="PROSITE" id="PS51257">
    <property type="entry name" value="PROKAR_LIPOPROTEIN"/>
    <property type="match status" value="1"/>
</dbReference>
<dbReference type="GO" id="GO:0046872">
    <property type="term" value="F:metal ion binding"/>
    <property type="evidence" value="ECO:0007669"/>
    <property type="project" value="UniProtKB-UniRule"/>
</dbReference>
<evidence type="ECO:0000256" key="12">
    <source>
        <dbReference type="RuleBase" id="RU363002"/>
    </source>
</evidence>
<keyword evidence="12" id="KW-0732">Signal</keyword>
<protein>
    <recommendedName>
        <fullName evidence="2 10">FAD:protein FMN transferase</fullName>
        <ecNumber evidence="1 10">2.7.1.180</ecNumber>
    </recommendedName>
    <alternativeName>
        <fullName evidence="8 10">Flavin transferase</fullName>
    </alternativeName>
</protein>
<gene>
    <name evidence="13" type="ORF">IAD01_00675</name>
</gene>
<evidence type="ECO:0000256" key="2">
    <source>
        <dbReference type="ARBA" id="ARBA00016337"/>
    </source>
</evidence>
<keyword evidence="7 10" id="KW-0460">Magnesium</keyword>
<dbReference type="EMBL" id="DVIR01000006">
    <property type="protein sequence ID" value="HIS23911.1"/>
    <property type="molecule type" value="Genomic_DNA"/>
</dbReference>
<organism evidence="13 14">
    <name type="scientific">Candidatus Faeciplasma gallinarum</name>
    <dbReference type="NCBI Taxonomy" id="2840799"/>
    <lineage>
        <taxon>Bacteria</taxon>
        <taxon>Bacillati</taxon>
        <taxon>Bacillota</taxon>
        <taxon>Clostridia</taxon>
        <taxon>Eubacteriales</taxon>
        <taxon>Oscillospiraceae</taxon>
        <taxon>Oscillospiraceae incertae sedis</taxon>
        <taxon>Candidatus Faeciplasma</taxon>
    </lineage>
</organism>
<dbReference type="Gene3D" id="3.10.520.10">
    <property type="entry name" value="ApbE-like domains"/>
    <property type="match status" value="1"/>
</dbReference>
<reference evidence="13" key="1">
    <citation type="submission" date="2020-10" db="EMBL/GenBank/DDBJ databases">
        <authorList>
            <person name="Gilroy R."/>
        </authorList>
    </citation>
    <scope>NUCLEOTIDE SEQUENCE</scope>
    <source>
        <strain evidence="13">CHK157-1446</strain>
    </source>
</reference>
<dbReference type="GO" id="GO:0016740">
    <property type="term" value="F:transferase activity"/>
    <property type="evidence" value="ECO:0007669"/>
    <property type="project" value="UniProtKB-UniRule"/>
</dbReference>
<keyword evidence="6 10" id="KW-0274">FAD</keyword>
<keyword evidence="12" id="KW-1003">Cell membrane</keyword>
<feature type="binding site" evidence="11">
    <location>
        <position position="314"/>
    </location>
    <ligand>
        <name>Mg(2+)</name>
        <dbReference type="ChEBI" id="CHEBI:18420"/>
    </ligand>
</feature>
<feature type="binding site" evidence="11">
    <location>
        <position position="310"/>
    </location>
    <ligand>
        <name>Mg(2+)</name>
        <dbReference type="ChEBI" id="CHEBI:18420"/>
    </ligand>
</feature>
<dbReference type="AlphaFoldDB" id="A0A9D1JH21"/>
<evidence type="ECO:0000256" key="11">
    <source>
        <dbReference type="PIRSR" id="PIRSR006268-2"/>
    </source>
</evidence>
<keyword evidence="5 10" id="KW-0479">Metal-binding</keyword>
<comment type="subcellular location">
    <subcellularLocation>
        <location evidence="12">Cell inner membrane</location>
        <topology evidence="12">Lipid-anchor</topology>
        <orientation evidence="12">Periplasmic side</orientation>
    </subcellularLocation>
</comment>
<feature type="binding site" evidence="11">
    <location>
        <position position="192"/>
    </location>
    <ligand>
        <name>Mg(2+)</name>
        <dbReference type="ChEBI" id="CHEBI:18420"/>
    </ligand>
</feature>
<feature type="chain" id="PRO_5039742335" description="FAD:protein FMN transferase" evidence="12">
    <location>
        <begin position="19"/>
        <end position="361"/>
    </location>
</feature>
<dbReference type="InterPro" id="IPR003374">
    <property type="entry name" value="ApbE-like_sf"/>
</dbReference>
<keyword evidence="12" id="KW-0472">Membrane</keyword>
<sequence length="361" mass="39650">MRLKILAVSVAVVIGALAALSGCASEPVANVPERRTKTYFDYFDTVSQIIGYEGDEQTFEDVCENIRAMLEKYHMLCDIYHGYDGMNNLYTVNKNAGVSAVSVDEWLIDMLLYAEDMSGRTGGMFDVTMGSVLSIWHDHREQAISNSDEASVPDMQQLKDASVHTGYDKLVIDEENMTVYITDPQMSLDVGGIAKGYAVNCIVNYLCDAGVSGYALNIGGNISVIGAKPDGTPEGEKWTVGIQNPDLDSDTPYVCSIDISDMSVVTSGDYQRYYYVDGVKYHHIINPYTLMPQNNFSAVSVVCSDSGLGDCLSTALFNMSVEEGKEMLHSELFSSYDIEVVWILPDGSMQMTDGFSDMLSE</sequence>
<feature type="signal peptide" evidence="12">
    <location>
        <begin position="1"/>
        <end position="18"/>
    </location>
</feature>
<dbReference type="EC" id="2.7.1.180" evidence="1 10"/>
<keyword evidence="4 10" id="KW-0808">Transferase</keyword>
<evidence type="ECO:0000313" key="14">
    <source>
        <dbReference type="Proteomes" id="UP000823982"/>
    </source>
</evidence>
<evidence type="ECO:0000256" key="5">
    <source>
        <dbReference type="ARBA" id="ARBA00022723"/>
    </source>
</evidence>
<dbReference type="PANTHER" id="PTHR30040">
    <property type="entry name" value="THIAMINE BIOSYNTHESIS LIPOPROTEIN APBE"/>
    <property type="match status" value="1"/>
</dbReference>
<comment type="caution">
    <text evidence="13">The sequence shown here is derived from an EMBL/GenBank/DDBJ whole genome shotgun (WGS) entry which is preliminary data.</text>
</comment>
<dbReference type="SUPFAM" id="SSF143631">
    <property type="entry name" value="ApbE-like"/>
    <property type="match status" value="1"/>
</dbReference>
<keyword evidence="3 10" id="KW-0285">Flavoprotein</keyword>
<proteinExistence type="inferred from homology"/>
<evidence type="ECO:0000313" key="13">
    <source>
        <dbReference type="EMBL" id="HIS23911.1"/>
    </source>
</evidence>
<evidence type="ECO:0000256" key="8">
    <source>
        <dbReference type="ARBA" id="ARBA00031306"/>
    </source>
</evidence>
<comment type="function">
    <text evidence="12">Flavin transferase that catalyzes the transfer of the FMN moiety of FAD and its covalent binding to the hydroxyl group of a threonine residue in a target flavoprotein.</text>
</comment>
<comment type="similarity">
    <text evidence="10 12">Belongs to the ApbE family.</text>
</comment>
<evidence type="ECO:0000256" key="10">
    <source>
        <dbReference type="PIRNR" id="PIRNR006268"/>
    </source>
</evidence>
<evidence type="ECO:0000256" key="1">
    <source>
        <dbReference type="ARBA" id="ARBA00011955"/>
    </source>
</evidence>
<name>A0A9D1JH21_9FIRM</name>